<evidence type="ECO:0000313" key="2">
    <source>
        <dbReference type="Ensembl" id="ENSCJAP00000076106.2"/>
    </source>
</evidence>
<reference evidence="2" key="2">
    <citation type="submission" date="2025-08" db="UniProtKB">
        <authorList>
            <consortium name="Ensembl"/>
        </authorList>
    </citation>
    <scope>IDENTIFICATION</scope>
</reference>
<accession>A0A5F4WEJ0</accession>
<dbReference type="Ensembl" id="ENSCJAT00000109704.2">
    <property type="protein sequence ID" value="ENSCJAP00000076106.2"/>
    <property type="gene ID" value="ENSCJAG00000059097.2"/>
</dbReference>
<keyword evidence="3" id="KW-1185">Reference proteome</keyword>
<organism evidence="2 3">
    <name type="scientific">Callithrix jacchus</name>
    <name type="common">White-tufted-ear marmoset</name>
    <name type="synonym">Simia Jacchus</name>
    <dbReference type="NCBI Taxonomy" id="9483"/>
    <lineage>
        <taxon>Eukaryota</taxon>
        <taxon>Metazoa</taxon>
        <taxon>Chordata</taxon>
        <taxon>Craniata</taxon>
        <taxon>Vertebrata</taxon>
        <taxon>Euteleostomi</taxon>
        <taxon>Mammalia</taxon>
        <taxon>Eutheria</taxon>
        <taxon>Euarchontoglires</taxon>
        <taxon>Primates</taxon>
        <taxon>Haplorrhini</taxon>
        <taxon>Platyrrhini</taxon>
        <taxon>Cebidae</taxon>
        <taxon>Callitrichinae</taxon>
        <taxon>Callithrix</taxon>
        <taxon>Callithrix</taxon>
    </lineage>
</organism>
<name>A0A5F4WEJ0_CALJA</name>
<sequence>KQSTRPGTVAHACNPSTLGGRGGWITRSRDQDHPGQHGETLSLLKIQKISWAWWHVPVIPATQEAEAGELPPAQNPPSCLHDNSG</sequence>
<dbReference type="Bgee" id="ENSCJAG00000059097">
    <property type="expression patterns" value="Expressed in heart and 2 other cell types or tissues"/>
</dbReference>
<proteinExistence type="predicted"/>
<protein>
    <submittedName>
        <fullName evidence="2">Uncharacterized protein</fullName>
    </submittedName>
</protein>
<dbReference type="OMA" id="CLHDNSG"/>
<reference evidence="2" key="3">
    <citation type="submission" date="2025-09" db="UniProtKB">
        <authorList>
            <consortium name="Ensembl"/>
        </authorList>
    </citation>
    <scope>IDENTIFICATION</scope>
</reference>
<reference evidence="2" key="1">
    <citation type="submission" date="2009-03" db="EMBL/GenBank/DDBJ databases">
        <authorList>
            <person name="Warren W."/>
            <person name="Ye L."/>
            <person name="Minx P."/>
            <person name="Worley K."/>
            <person name="Gibbs R."/>
            <person name="Wilson R.K."/>
        </authorList>
    </citation>
    <scope>NUCLEOTIDE SEQUENCE [LARGE SCALE GENOMIC DNA]</scope>
</reference>
<feature type="region of interest" description="Disordered" evidence="1">
    <location>
        <begin position="1"/>
        <end position="37"/>
    </location>
</feature>
<feature type="compositionally biased region" description="Basic and acidic residues" evidence="1">
    <location>
        <begin position="27"/>
        <end position="36"/>
    </location>
</feature>
<dbReference type="GeneTree" id="ENSGT00980000201849"/>
<dbReference type="InParanoid" id="A0A5F4WEJ0"/>
<dbReference type="Proteomes" id="UP000008225">
    <property type="component" value="Chromosome 14"/>
</dbReference>
<feature type="region of interest" description="Disordered" evidence="1">
    <location>
        <begin position="65"/>
        <end position="85"/>
    </location>
</feature>
<evidence type="ECO:0000256" key="1">
    <source>
        <dbReference type="SAM" id="MobiDB-lite"/>
    </source>
</evidence>
<dbReference type="AlphaFoldDB" id="A0A5F4WEJ0"/>
<evidence type="ECO:0000313" key="3">
    <source>
        <dbReference type="Proteomes" id="UP000008225"/>
    </source>
</evidence>